<feature type="transmembrane region" description="Helical" evidence="1">
    <location>
        <begin position="177"/>
        <end position="197"/>
    </location>
</feature>
<dbReference type="RefSeq" id="WP_007384702.1">
    <property type="nucleotide sequence ID" value="NZ_CM000951.1"/>
</dbReference>
<dbReference type="Proteomes" id="UP000002785">
    <property type="component" value="Chromosome"/>
</dbReference>
<keyword evidence="1" id="KW-0472">Membrane</keyword>
<evidence type="ECO:0000256" key="1">
    <source>
        <dbReference type="SAM" id="Phobius"/>
    </source>
</evidence>
<feature type="transmembrane region" description="Helical" evidence="1">
    <location>
        <begin position="222"/>
        <end position="246"/>
    </location>
</feature>
<name>B5HMT1_STRX2</name>
<reference evidence="2" key="1">
    <citation type="submission" date="2009-10" db="EMBL/GenBank/DDBJ databases">
        <title>The genome sequence of Streptomyces sviceus strain ATCC 29083.</title>
        <authorList>
            <consortium name="The Broad Institute Genome Sequencing Platform"/>
            <consortium name="Broad Institute Microbial Sequencing Center"/>
            <person name="Fischbach M."/>
            <person name="Godfrey P."/>
            <person name="Ward D."/>
            <person name="Young S."/>
            <person name="Zeng Q."/>
            <person name="Koehrsen M."/>
            <person name="Alvarado L."/>
            <person name="Berlin A.M."/>
            <person name="Bochicchio J."/>
            <person name="Borenstein D."/>
            <person name="Chapman S.B."/>
            <person name="Chen Z."/>
            <person name="Engels R."/>
            <person name="Freedman E."/>
            <person name="Gellesch M."/>
            <person name="Goldberg J."/>
            <person name="Griggs A."/>
            <person name="Gujja S."/>
            <person name="Heilman E.R."/>
            <person name="Heiman D.I."/>
            <person name="Hepburn T.A."/>
            <person name="Howarth C."/>
            <person name="Jen D."/>
            <person name="Larson L."/>
            <person name="Lewis B."/>
            <person name="Mehta T."/>
            <person name="Park D."/>
            <person name="Pearson M."/>
            <person name="Richards J."/>
            <person name="Roberts A."/>
            <person name="Saif S."/>
            <person name="Shea T.D."/>
            <person name="Shenoy N."/>
            <person name="Sisk P."/>
            <person name="Stolte C."/>
            <person name="Sykes S.N."/>
            <person name="Thomson T."/>
            <person name="Walk T."/>
            <person name="White J."/>
            <person name="Yandava C."/>
            <person name="Straight P."/>
            <person name="Clardy J."/>
            <person name="Hung D."/>
            <person name="Kolter R."/>
            <person name="Mekalanos J."/>
            <person name="Walker S."/>
            <person name="Walsh C.T."/>
            <person name="Wieland-Brown L.C."/>
            <person name="Haas B."/>
            <person name="Nusbaum C."/>
            <person name="Birren B."/>
        </authorList>
    </citation>
    <scope>NUCLEOTIDE SEQUENCE [LARGE SCALE GENOMIC DNA]</scope>
    <source>
        <strain evidence="2">ATCC 29083</strain>
    </source>
</reference>
<dbReference type="EMBL" id="CM000951">
    <property type="protein sequence ID" value="EDY54136.1"/>
    <property type="molecule type" value="Genomic_DNA"/>
</dbReference>
<keyword evidence="1" id="KW-0812">Transmembrane</keyword>
<sequence>MRRELRRGDHFGVKPTPDKIKELIDEVASRFGETVEVEYSTLGRTSFTQAPSMDDLVSELDPAIRDIYNLQVTIKSSTTERTHAQLTFGESPSRLKMRLGIFPYGTKGVALWSVSHPDSAIADRIAREIRRHLTEMAKSGWRYKSGISKWKTLWYIALLILTFSILLESESKAYTPWLYGVLAGVLVEAWTELLLTYDEIRIQIRRTTILTRWRSWTPSSAAVARSTILASVLAVPTLILAIVQLFQR</sequence>
<gene>
    <name evidence="2" type="ORF">SSEG_00716</name>
</gene>
<evidence type="ECO:0000313" key="2">
    <source>
        <dbReference type="EMBL" id="EDY54136.1"/>
    </source>
</evidence>
<proteinExistence type="predicted"/>
<keyword evidence="1" id="KW-1133">Transmembrane helix</keyword>
<evidence type="ECO:0000313" key="3">
    <source>
        <dbReference type="Proteomes" id="UP000002785"/>
    </source>
</evidence>
<organism evidence="2 3">
    <name type="scientific">Streptomyces sviceus (strain ATCC 29083 / DSM 924 / JCM 4929 / NBRC 13980 / NCIMB 11184 / NRRL 5439 / UC 5370)</name>
    <dbReference type="NCBI Taxonomy" id="463191"/>
    <lineage>
        <taxon>Bacteria</taxon>
        <taxon>Bacillati</taxon>
        <taxon>Actinomycetota</taxon>
        <taxon>Actinomycetes</taxon>
        <taxon>Kitasatosporales</taxon>
        <taxon>Streptomycetaceae</taxon>
        <taxon>Streptomyces</taxon>
    </lineage>
</organism>
<feature type="transmembrane region" description="Helical" evidence="1">
    <location>
        <begin position="152"/>
        <end position="171"/>
    </location>
</feature>
<dbReference type="AlphaFoldDB" id="B5HMT1"/>
<dbReference type="HOGENOM" id="CLU_1119685_0_0_11"/>
<accession>B5HMT1</accession>
<keyword evidence="3" id="KW-1185">Reference proteome</keyword>
<protein>
    <submittedName>
        <fullName evidence="2">Uncharacterized protein</fullName>
    </submittedName>
</protein>